<dbReference type="PANTHER" id="PTHR23055:SF111">
    <property type="entry name" value="EF-HAND DOMAIN-CONTAINING PROTEIN"/>
    <property type="match status" value="1"/>
</dbReference>
<dbReference type="Proteomes" id="UP000887581">
    <property type="component" value="Unplaced"/>
</dbReference>
<evidence type="ECO:0000313" key="6">
    <source>
        <dbReference type="WBParaSite" id="sdigi.contig516.g8780.t1"/>
    </source>
</evidence>
<evidence type="ECO:0000256" key="1">
    <source>
        <dbReference type="ARBA" id="ARBA00022723"/>
    </source>
</evidence>
<dbReference type="WBParaSite" id="sdigi.contig516.g8780.t1">
    <property type="protein sequence ID" value="sdigi.contig516.g8780.t1"/>
    <property type="gene ID" value="sdigi.contig516.g8780"/>
</dbReference>
<dbReference type="InterPro" id="IPR018247">
    <property type="entry name" value="EF_Hand_1_Ca_BS"/>
</dbReference>
<evidence type="ECO:0000259" key="4">
    <source>
        <dbReference type="PROSITE" id="PS50222"/>
    </source>
</evidence>
<feature type="domain" description="EF-hand" evidence="4">
    <location>
        <begin position="247"/>
        <end position="282"/>
    </location>
</feature>
<dbReference type="AlphaFoldDB" id="A0A915Q3B9"/>
<dbReference type="Pfam" id="PF13405">
    <property type="entry name" value="EF-hand_6"/>
    <property type="match status" value="1"/>
</dbReference>
<evidence type="ECO:0000256" key="3">
    <source>
        <dbReference type="ARBA" id="ARBA00022837"/>
    </source>
</evidence>
<dbReference type="PANTHER" id="PTHR23055">
    <property type="entry name" value="CALCIUM BINDING PROTEINS"/>
    <property type="match status" value="1"/>
</dbReference>
<organism evidence="5 6">
    <name type="scientific">Setaria digitata</name>
    <dbReference type="NCBI Taxonomy" id="48799"/>
    <lineage>
        <taxon>Eukaryota</taxon>
        <taxon>Metazoa</taxon>
        <taxon>Ecdysozoa</taxon>
        <taxon>Nematoda</taxon>
        <taxon>Chromadorea</taxon>
        <taxon>Rhabditida</taxon>
        <taxon>Spirurina</taxon>
        <taxon>Spiruromorpha</taxon>
        <taxon>Filarioidea</taxon>
        <taxon>Setariidae</taxon>
        <taxon>Setaria</taxon>
    </lineage>
</organism>
<keyword evidence="1" id="KW-0479">Metal-binding</keyword>
<keyword evidence="3" id="KW-0106">Calcium</keyword>
<keyword evidence="2" id="KW-0677">Repeat</keyword>
<reference evidence="6" key="1">
    <citation type="submission" date="2022-11" db="UniProtKB">
        <authorList>
            <consortium name="WormBaseParasite"/>
        </authorList>
    </citation>
    <scope>IDENTIFICATION</scope>
</reference>
<accession>A0A915Q3B9</accession>
<dbReference type="InterPro" id="IPR028846">
    <property type="entry name" value="Recoverin"/>
</dbReference>
<evidence type="ECO:0000256" key="2">
    <source>
        <dbReference type="ARBA" id="ARBA00022737"/>
    </source>
</evidence>
<dbReference type="SUPFAM" id="SSF47473">
    <property type="entry name" value="EF-hand"/>
    <property type="match status" value="1"/>
</dbReference>
<name>A0A915Q3B9_9BILA</name>
<dbReference type="PROSITE" id="PS50222">
    <property type="entry name" value="EF_HAND_2"/>
    <property type="match status" value="1"/>
</dbReference>
<proteinExistence type="predicted"/>
<dbReference type="PROSITE" id="PS00018">
    <property type="entry name" value="EF_HAND_1"/>
    <property type="match status" value="1"/>
</dbReference>
<evidence type="ECO:0000313" key="5">
    <source>
        <dbReference type="Proteomes" id="UP000887581"/>
    </source>
</evidence>
<dbReference type="InterPro" id="IPR002048">
    <property type="entry name" value="EF_hand_dom"/>
</dbReference>
<dbReference type="GO" id="GO:0005509">
    <property type="term" value="F:calcium ion binding"/>
    <property type="evidence" value="ECO:0007669"/>
    <property type="project" value="InterPro"/>
</dbReference>
<protein>
    <submittedName>
        <fullName evidence="6">EF-hand domain-containing protein</fullName>
    </submittedName>
</protein>
<sequence>MKNEHYSRTVSQRTNTETYHKLRRVFGDIPSCLPSNRLCEIFYWTCRRIQLWLCFYDDEVDIDIEDLLSNPFNTQPPSLDELIRLTGFNKEWIMFMYRNFKQICSNGRMSLQQWKRIFRLLFPKSADNEFADRIFHVIAGDKTRKFITFEELILSLHGISECYCIEASTSSRNLFASSSRIAQFVFSLMEPNDQRRVNCDAFQGYAEAIYNLNIPSLASNSKELFSQMHISHSHNGTPPNSFQFPSNFKNHTLQRFNDLDTDNDGYITVEDIERILTQQFGSVRLFKEAHLFHI</sequence>
<keyword evidence="5" id="KW-1185">Reference proteome</keyword>
<dbReference type="Gene3D" id="1.10.238.10">
    <property type="entry name" value="EF-hand"/>
    <property type="match status" value="2"/>
</dbReference>
<dbReference type="InterPro" id="IPR011992">
    <property type="entry name" value="EF-hand-dom_pair"/>
</dbReference>